<dbReference type="PANTHER" id="PTHR42721">
    <property type="entry name" value="SUGAR HYDROLASE-RELATED"/>
    <property type="match status" value="1"/>
</dbReference>
<protein>
    <submittedName>
        <fullName evidence="8">Beta-D-xylosidase 5</fullName>
    </submittedName>
</protein>
<reference evidence="8" key="1">
    <citation type="submission" date="2019-09" db="EMBL/GenBank/DDBJ databases">
        <title>Draft genome information of white flower Hibiscus syriacus.</title>
        <authorList>
            <person name="Kim Y.-M."/>
        </authorList>
    </citation>
    <scope>NUCLEOTIDE SEQUENCE [LARGE SCALE GENOMIC DNA]</scope>
    <source>
        <strain evidence="8">YM2019G1</strain>
    </source>
</reference>
<sequence>MGRVGKKIAMEGHVSNVMFSYNRVNGIPTCADPDLLKGIVRGQWGLDGYIFIYCDSVEVYYNAIHYTATPEDAVALALKAGLNMNYGDYLGKYTVNAVKWKKVDESFVDQALIYNYIVLMRISFFDGNPKQLSFGDLGPSYVCTNDHQRLALDAAKQGIVLLDNNGDLPLSKAVTKSLAVIRPNANATKVMISNYAGIPCRYTSPLQGLQKYVSTVMYQAGCSDVKCSSNTLIKPTENSDDVVLFEGLDQSIEAEGLDRVNLTLPGYQEKLVTDVAKEAKGKVVLVVMAAGPIDISFAMNMRNIGGILCNIPKSRFLFPPFKGVTHVEVKRRQGFSFQSSLLLHRGHELQAKGYRYPFNRYRYLKSKFRKIFKGYRYPKECINTPLEMKNIECVKKANDVRHDVGEPSSKEEKNMRKLTMLSRIQPLKKGKSLTQENTTMSRMVFIESFNSKPPPIPPPPQNPNPNAPELTILNYCFNQPGLCREDLYHRFVNSFQSYKIREERIPSIQAMVYINFEYFPTLCSWKFDKLFELHPIVYHQLVRIFYSNAVCVQNEGRTKTIGIRSYLLGEFIYINSDTITNSFGLDNTGLDNEREIVATPYKAKNSNQINLTFLKKSGWKKKKDKWVRSTEKTSGASSSRAPPAPAANDDPELQELFQDIDEHVPEDEPAQQENERVDALTHDVANIWAHLSPPDPPMND</sequence>
<dbReference type="GO" id="GO:0031222">
    <property type="term" value="P:arabinan catabolic process"/>
    <property type="evidence" value="ECO:0007669"/>
    <property type="project" value="TreeGrafter"/>
</dbReference>
<keyword evidence="9" id="KW-1185">Reference proteome</keyword>
<dbReference type="InterPro" id="IPR017853">
    <property type="entry name" value="GH"/>
</dbReference>
<dbReference type="InterPro" id="IPR036881">
    <property type="entry name" value="Glyco_hydro_3_C_sf"/>
</dbReference>
<dbReference type="Gene3D" id="3.40.50.1700">
    <property type="entry name" value="Glycoside hydrolase family 3 C-terminal domain"/>
    <property type="match status" value="1"/>
</dbReference>
<dbReference type="Gene3D" id="3.20.20.300">
    <property type="entry name" value="Glycoside hydrolase, family 3, N-terminal domain"/>
    <property type="match status" value="1"/>
</dbReference>
<dbReference type="GO" id="GO:0009044">
    <property type="term" value="F:xylan 1,4-beta-xylosidase activity"/>
    <property type="evidence" value="ECO:0007669"/>
    <property type="project" value="InterPro"/>
</dbReference>
<dbReference type="Pfam" id="PF00933">
    <property type="entry name" value="Glyco_hydro_3"/>
    <property type="match status" value="1"/>
</dbReference>
<evidence type="ECO:0000313" key="8">
    <source>
        <dbReference type="EMBL" id="KAE8686777.1"/>
    </source>
</evidence>
<proteinExistence type="inferred from homology"/>
<dbReference type="Proteomes" id="UP000436088">
    <property type="component" value="Unassembled WGS sequence"/>
</dbReference>
<evidence type="ECO:0000256" key="3">
    <source>
        <dbReference type="ARBA" id="ARBA00022801"/>
    </source>
</evidence>
<dbReference type="SUPFAM" id="SSF52279">
    <property type="entry name" value="Beta-D-glucan exohydrolase, C-terminal domain"/>
    <property type="match status" value="1"/>
</dbReference>
<organism evidence="8 9">
    <name type="scientific">Hibiscus syriacus</name>
    <name type="common">Rose of Sharon</name>
    <dbReference type="NCBI Taxonomy" id="106335"/>
    <lineage>
        <taxon>Eukaryota</taxon>
        <taxon>Viridiplantae</taxon>
        <taxon>Streptophyta</taxon>
        <taxon>Embryophyta</taxon>
        <taxon>Tracheophyta</taxon>
        <taxon>Spermatophyta</taxon>
        <taxon>Magnoliopsida</taxon>
        <taxon>eudicotyledons</taxon>
        <taxon>Gunneridae</taxon>
        <taxon>Pentapetalae</taxon>
        <taxon>rosids</taxon>
        <taxon>malvids</taxon>
        <taxon>Malvales</taxon>
        <taxon>Malvaceae</taxon>
        <taxon>Malvoideae</taxon>
        <taxon>Hibiscus</taxon>
    </lineage>
</organism>
<comment type="caution">
    <text evidence="8">The sequence shown here is derived from an EMBL/GenBank/DDBJ whole genome shotgun (WGS) entry which is preliminary data.</text>
</comment>
<feature type="domain" description="Glycoside hydrolase family 3 N-terminal" evidence="6">
    <location>
        <begin position="9"/>
        <end position="110"/>
    </location>
</feature>
<name>A0A6A2Z4X1_HIBSY</name>
<dbReference type="GO" id="GO:0045493">
    <property type="term" value="P:xylan catabolic process"/>
    <property type="evidence" value="ECO:0007669"/>
    <property type="project" value="InterPro"/>
</dbReference>
<evidence type="ECO:0000256" key="5">
    <source>
        <dbReference type="SAM" id="MobiDB-lite"/>
    </source>
</evidence>
<evidence type="ECO:0000313" key="9">
    <source>
        <dbReference type="Proteomes" id="UP000436088"/>
    </source>
</evidence>
<evidence type="ECO:0000259" key="6">
    <source>
        <dbReference type="Pfam" id="PF00933"/>
    </source>
</evidence>
<evidence type="ECO:0000256" key="1">
    <source>
        <dbReference type="ARBA" id="ARBA00005336"/>
    </source>
</evidence>
<dbReference type="InterPro" id="IPR002772">
    <property type="entry name" value="Glyco_hydro_3_C"/>
</dbReference>
<evidence type="ECO:0000256" key="4">
    <source>
        <dbReference type="ARBA" id="ARBA00023295"/>
    </source>
</evidence>
<dbReference type="PANTHER" id="PTHR42721:SF3">
    <property type="entry name" value="BETA-D-XYLOSIDASE 5-RELATED"/>
    <property type="match status" value="1"/>
</dbReference>
<dbReference type="SUPFAM" id="SSF51445">
    <property type="entry name" value="(Trans)glycosidases"/>
    <property type="match status" value="1"/>
</dbReference>
<dbReference type="AlphaFoldDB" id="A0A6A2Z4X1"/>
<dbReference type="GO" id="GO:0046556">
    <property type="term" value="F:alpha-L-arabinofuranosidase activity"/>
    <property type="evidence" value="ECO:0007669"/>
    <property type="project" value="TreeGrafter"/>
</dbReference>
<keyword evidence="4" id="KW-0326">Glycosidase</keyword>
<gene>
    <name evidence="8" type="ORF">F3Y22_tig00111027pilonHSYRG00090</name>
</gene>
<feature type="region of interest" description="Disordered" evidence="5">
    <location>
        <begin position="624"/>
        <end position="679"/>
    </location>
</feature>
<dbReference type="Pfam" id="PF01915">
    <property type="entry name" value="Glyco_hydro_3_C"/>
    <property type="match status" value="1"/>
</dbReference>
<feature type="domain" description="Glycoside hydrolase family 3 C-terminal" evidence="7">
    <location>
        <begin position="159"/>
        <end position="308"/>
    </location>
</feature>
<evidence type="ECO:0000259" key="7">
    <source>
        <dbReference type="Pfam" id="PF01915"/>
    </source>
</evidence>
<keyword evidence="2" id="KW-0732">Signal</keyword>
<keyword evidence="3" id="KW-0378">Hydrolase</keyword>
<dbReference type="InterPro" id="IPR044993">
    <property type="entry name" value="BXL"/>
</dbReference>
<dbReference type="EMBL" id="VEPZ02001209">
    <property type="protein sequence ID" value="KAE8686777.1"/>
    <property type="molecule type" value="Genomic_DNA"/>
</dbReference>
<comment type="similarity">
    <text evidence="1">Belongs to the glycosyl hydrolase 3 family.</text>
</comment>
<dbReference type="InterPro" id="IPR036962">
    <property type="entry name" value="Glyco_hydro_3_N_sf"/>
</dbReference>
<accession>A0A6A2Z4X1</accession>
<dbReference type="InterPro" id="IPR001764">
    <property type="entry name" value="Glyco_hydro_3_N"/>
</dbReference>
<evidence type="ECO:0000256" key="2">
    <source>
        <dbReference type="ARBA" id="ARBA00022729"/>
    </source>
</evidence>